<feature type="domain" description="Glycosyltransferase 2-like" evidence="1">
    <location>
        <begin position="241"/>
        <end position="426"/>
    </location>
</feature>
<dbReference type="SUPFAM" id="SSF53448">
    <property type="entry name" value="Nucleotide-diphospho-sugar transferases"/>
    <property type="match status" value="2"/>
</dbReference>
<dbReference type="PANTHER" id="PTHR43179">
    <property type="entry name" value="RHAMNOSYLTRANSFERASE WBBL"/>
    <property type="match status" value="1"/>
</dbReference>
<dbReference type="Proteomes" id="UP001164693">
    <property type="component" value="Chromosome"/>
</dbReference>
<dbReference type="PANTHER" id="PTHR43179:SF7">
    <property type="entry name" value="RHAMNOSYLTRANSFERASE WBBL"/>
    <property type="match status" value="1"/>
</dbReference>
<name>A0ABY7JXI9_9ACTN</name>
<dbReference type="EC" id="2.4.-.-" evidence="2"/>
<dbReference type="Pfam" id="PF00535">
    <property type="entry name" value="Glycos_transf_2"/>
    <property type="match status" value="1"/>
</dbReference>
<dbReference type="RefSeq" id="WP_269442558.1">
    <property type="nucleotide sequence ID" value="NZ_CP097463.1"/>
</dbReference>
<sequence>MIHPRPRFSILLSGAHPDTIASVFGQTFEDWELLLIGSVGESDPAVAARIRMFDTTGDHTTAVNRAVAAAAGDFLLILHPGDSLDPDALRRLVRAATDGVDVLYLDETVGPDAGPTSRAEVIRKPDWSPERLRHYNYIGPAVALRTALVQDAGGHRVGFGEAADYDLLLRISERAGQIVHVPTAQFRRAADRQAEPEAAARRAVQDHLDRLGVAATAEAGSDPRFGRIVRRLDPSRLISIVIPTAGQVGTVEGAPRTFVIEAVRSALARTHHQRVEVIVVHDMATPADTISELHDIGGNRLVTLEYDKPFNFSEKCNLGFLKSQGDFVVLLNDDTEVVSDDWLEALVAPLEEADVGLTGAKLLYEDGSIQHGGHLYASGSRPPHPLHAYRWWPDGTGLFGDLIINRECSGVTAACAALRRDVYEQIGGLSEIVPVNFNDVDLSLKVRHVGRRVLWIADCVVKHFESKSRVQSKARDFEIEFLERRWPDSFVRDRYAPWLSYKETVRPHAYKRWER</sequence>
<dbReference type="GO" id="GO:0016757">
    <property type="term" value="F:glycosyltransferase activity"/>
    <property type="evidence" value="ECO:0007669"/>
    <property type="project" value="UniProtKB-KW"/>
</dbReference>
<keyword evidence="2" id="KW-0328">Glycosyltransferase</keyword>
<dbReference type="InterPro" id="IPR001173">
    <property type="entry name" value="Glyco_trans_2-like"/>
</dbReference>
<evidence type="ECO:0000313" key="3">
    <source>
        <dbReference type="Proteomes" id="UP001164693"/>
    </source>
</evidence>
<protein>
    <submittedName>
        <fullName evidence="2">Glycosyltransferase</fullName>
        <ecNumber evidence="2">2.4.-.-</ecNumber>
    </submittedName>
</protein>
<dbReference type="EMBL" id="CP097463">
    <property type="protein sequence ID" value="WAX56032.1"/>
    <property type="molecule type" value="Genomic_DNA"/>
</dbReference>
<organism evidence="2 3">
    <name type="scientific">Jatrophihabitans cynanchi</name>
    <dbReference type="NCBI Taxonomy" id="2944128"/>
    <lineage>
        <taxon>Bacteria</taxon>
        <taxon>Bacillati</taxon>
        <taxon>Actinomycetota</taxon>
        <taxon>Actinomycetes</taxon>
        <taxon>Jatrophihabitantales</taxon>
        <taxon>Jatrophihabitantaceae</taxon>
        <taxon>Jatrophihabitans</taxon>
    </lineage>
</organism>
<dbReference type="Gene3D" id="3.90.550.10">
    <property type="entry name" value="Spore Coat Polysaccharide Biosynthesis Protein SpsA, Chain A"/>
    <property type="match status" value="2"/>
</dbReference>
<reference evidence="2" key="1">
    <citation type="submission" date="2022-05" db="EMBL/GenBank/DDBJ databases">
        <title>Jatrophihabitans sp. SB3-54 whole genome sequence.</title>
        <authorList>
            <person name="Suh M.K."/>
            <person name="Eom M.K."/>
            <person name="Kim J.S."/>
            <person name="Kim H.S."/>
            <person name="Do H.E."/>
            <person name="Shin Y.K."/>
            <person name="Lee J.-S."/>
        </authorList>
    </citation>
    <scope>NUCLEOTIDE SEQUENCE</scope>
    <source>
        <strain evidence="2">SB3-54</strain>
    </source>
</reference>
<evidence type="ECO:0000313" key="2">
    <source>
        <dbReference type="EMBL" id="WAX56032.1"/>
    </source>
</evidence>
<evidence type="ECO:0000259" key="1">
    <source>
        <dbReference type="Pfam" id="PF00535"/>
    </source>
</evidence>
<keyword evidence="3" id="KW-1185">Reference proteome</keyword>
<keyword evidence="2" id="KW-0808">Transferase</keyword>
<proteinExistence type="predicted"/>
<gene>
    <name evidence="2" type="ORF">M6B22_16015</name>
</gene>
<dbReference type="InterPro" id="IPR029044">
    <property type="entry name" value="Nucleotide-diphossugar_trans"/>
</dbReference>
<accession>A0ABY7JXI9</accession>